<proteinExistence type="inferred from homology"/>
<keyword evidence="6" id="KW-0119">Carbohydrate metabolism</keyword>
<dbReference type="Gene3D" id="3.40.50.11340">
    <property type="match status" value="1"/>
</dbReference>
<dbReference type="PANTHER" id="PTHR13398:SF0">
    <property type="entry name" value="GDP-FUCOSE PROTEIN O-FUCOSYLTRANSFERASE 2"/>
    <property type="match status" value="1"/>
</dbReference>
<keyword evidence="11" id="KW-0328">Glycosyltransferase</keyword>
<keyword evidence="10" id="KW-0472">Membrane</keyword>
<evidence type="ECO:0000256" key="4">
    <source>
        <dbReference type="ARBA" id="ARBA00022824"/>
    </source>
</evidence>
<comment type="caution">
    <text evidence="11">The sequence shown here is derived from an EMBL/GenBank/DDBJ whole genome shotgun (WGS) entry which is preliminary data.</text>
</comment>
<dbReference type="GeneID" id="33570997"/>
<keyword evidence="12" id="KW-1185">Reference proteome</keyword>
<evidence type="ECO:0000256" key="8">
    <source>
        <dbReference type="ARBA" id="ARBA00026232"/>
    </source>
</evidence>
<keyword evidence="10" id="KW-1133">Transmembrane helix</keyword>
<dbReference type="GO" id="GO:0046922">
    <property type="term" value="F:peptide-O-fucosyltransferase activity"/>
    <property type="evidence" value="ECO:0007669"/>
    <property type="project" value="InterPro"/>
</dbReference>
<dbReference type="InterPro" id="IPR045130">
    <property type="entry name" value="OFUT2-like"/>
</dbReference>
<evidence type="ECO:0000256" key="2">
    <source>
        <dbReference type="ARBA" id="ARBA00004922"/>
    </source>
</evidence>
<comment type="similarity">
    <text evidence="7">Belongs to the glycosyltransferase 68 family.</text>
</comment>
<name>A0A1Y2GBP8_9FUNG</name>
<dbReference type="RefSeq" id="XP_021877043.1">
    <property type="nucleotide sequence ID" value="XM_022029154.1"/>
</dbReference>
<dbReference type="InterPro" id="IPR019378">
    <property type="entry name" value="GDP-Fuc_O-FucTrfase"/>
</dbReference>
<dbReference type="EMBL" id="MCFF01000051">
    <property type="protein sequence ID" value="ORZ05351.1"/>
    <property type="molecule type" value="Genomic_DNA"/>
</dbReference>
<dbReference type="STRING" id="64571.A0A1Y2GBP8"/>
<comment type="subcellular location">
    <subcellularLocation>
        <location evidence="1">Endoplasmic reticulum</location>
    </subcellularLocation>
</comment>
<evidence type="ECO:0000256" key="9">
    <source>
        <dbReference type="SAM" id="MobiDB-lite"/>
    </source>
</evidence>
<dbReference type="OrthoDB" id="1882547at2759"/>
<evidence type="ECO:0000256" key="6">
    <source>
        <dbReference type="ARBA" id="ARBA00023277"/>
    </source>
</evidence>
<evidence type="ECO:0000313" key="12">
    <source>
        <dbReference type="Proteomes" id="UP000193648"/>
    </source>
</evidence>
<dbReference type="Proteomes" id="UP000193648">
    <property type="component" value="Unassembled WGS sequence"/>
</dbReference>
<dbReference type="Gene3D" id="3.40.50.11350">
    <property type="match status" value="1"/>
</dbReference>
<keyword evidence="3 11" id="KW-0808">Transferase</keyword>
<dbReference type="AlphaFoldDB" id="A0A1Y2GBP8"/>
<comment type="pathway">
    <text evidence="2">Protein modification; protein glycosylation.</text>
</comment>
<evidence type="ECO:0000256" key="3">
    <source>
        <dbReference type="ARBA" id="ARBA00022679"/>
    </source>
</evidence>
<reference evidence="11 12" key="1">
    <citation type="submission" date="2016-07" db="EMBL/GenBank/DDBJ databases">
        <title>Pervasive Adenine N6-methylation of Active Genes in Fungi.</title>
        <authorList>
            <consortium name="DOE Joint Genome Institute"/>
            <person name="Mondo S.J."/>
            <person name="Dannebaum R.O."/>
            <person name="Kuo R.C."/>
            <person name="Labutti K."/>
            <person name="Haridas S."/>
            <person name="Kuo A."/>
            <person name="Salamov A."/>
            <person name="Ahrendt S.R."/>
            <person name="Lipzen A."/>
            <person name="Sullivan W."/>
            <person name="Andreopoulos W.B."/>
            <person name="Clum A."/>
            <person name="Lindquist E."/>
            <person name="Daum C."/>
            <person name="Ramamoorthy G.K."/>
            <person name="Gryganskyi A."/>
            <person name="Culley D."/>
            <person name="Magnuson J.K."/>
            <person name="James T.Y."/>
            <person name="O'Malley M.A."/>
            <person name="Stajich J.E."/>
            <person name="Spatafora J.W."/>
            <person name="Visel A."/>
            <person name="Grigoriev I.V."/>
        </authorList>
    </citation>
    <scope>NUCLEOTIDE SEQUENCE [LARGE SCALE GENOMIC DNA]</scope>
    <source>
        <strain evidence="11 12">NRRL 3116</strain>
    </source>
</reference>
<gene>
    <name evidence="11" type="ORF">BCR41DRAFT_400644</name>
</gene>
<feature type="region of interest" description="Disordered" evidence="9">
    <location>
        <begin position="1"/>
        <end position="26"/>
    </location>
</feature>
<evidence type="ECO:0000313" key="11">
    <source>
        <dbReference type="EMBL" id="ORZ05351.1"/>
    </source>
</evidence>
<dbReference type="GO" id="GO:0006004">
    <property type="term" value="P:fucose metabolic process"/>
    <property type="evidence" value="ECO:0007669"/>
    <property type="project" value="UniProtKB-KW"/>
</dbReference>
<dbReference type="PANTHER" id="PTHR13398">
    <property type="entry name" value="GDP-FUCOSE PROTEIN O-FUCOSYLTRANSFERASE 2"/>
    <property type="match status" value="1"/>
</dbReference>
<keyword evidence="4" id="KW-0256">Endoplasmic reticulum</keyword>
<accession>A0A1Y2GBP8</accession>
<keyword evidence="10" id="KW-0812">Transmembrane</keyword>
<evidence type="ECO:0000256" key="10">
    <source>
        <dbReference type="SAM" id="Phobius"/>
    </source>
</evidence>
<protein>
    <recommendedName>
        <fullName evidence="8">GDP-fucose protein O-fucosyltransferase 2</fullName>
    </recommendedName>
</protein>
<sequence length="706" mass="78451">MSRSTDYKQHSPSHSIHLHTPNPQSQGFKPCNTIPSASIGINFHIDPCCTPSSSPPELMSLASADPEACRKTKGSLKHPSVNQYLATKRNRQIYSLLAILIFFSSLTLIMFYCSECDITTGQCGCELGRSKSFPSVSSIPILASITKPSSGGSGRIPGRAASDAVVAVNVFGGIGLSADQGVVIASNGRRYKTNANKPWGSLYGHSKKIYNDDQLGVDDMSGDTDDSIHQNYEQRIREEQLDDYIAIDYGETKRFDEKVSSIEGGHGKDEGLTTGSEAIKIKDDSVFLSKVESAYQRQAFNDRLAPDTKYMSYLPDGGLSNQFYGMLRAIMLAKSLNRTLVLPSITSWQKDDNVGQNQPWSNYFDLETFKQLTGVKIIELQDVRGPNRILPTAPESLVCHVTCGVGSLRPLDPTAKSFLKQWKLDLSMKTPALETNELEQLKTTLRTLDDEHLLCITNGNNIATSKKTEWDLYGRYLYFAPAFERHFEAVLHRLSEVGAQQSHFQSGRIGIYASGNQESDTKESDYGRLNSAIIPDRRLYRDTDQGKSLRSSSSGGSSISSSNIANKTIFRRGSFISIHARRGEFISYCQQYFQHALQSCSPTTQELASTLRDIVLGNPVLRNLPVYVSTNEDRPEELDEFRALGWHVLDHQAMGTKERLGVFGPLMMDQIFMAQAEILIGVQTSMLSRVGAYRQEDWNGRRAVFL</sequence>
<keyword evidence="5" id="KW-0294">Fucose metabolism</keyword>
<feature type="transmembrane region" description="Helical" evidence="10">
    <location>
        <begin position="93"/>
        <end position="112"/>
    </location>
</feature>
<evidence type="ECO:0000256" key="1">
    <source>
        <dbReference type="ARBA" id="ARBA00004240"/>
    </source>
</evidence>
<organism evidence="11 12">
    <name type="scientific">Lobosporangium transversale</name>
    <dbReference type="NCBI Taxonomy" id="64571"/>
    <lineage>
        <taxon>Eukaryota</taxon>
        <taxon>Fungi</taxon>
        <taxon>Fungi incertae sedis</taxon>
        <taxon>Mucoromycota</taxon>
        <taxon>Mortierellomycotina</taxon>
        <taxon>Mortierellomycetes</taxon>
        <taxon>Mortierellales</taxon>
        <taxon>Mortierellaceae</taxon>
        <taxon>Lobosporangium</taxon>
    </lineage>
</organism>
<evidence type="ECO:0000256" key="7">
    <source>
        <dbReference type="ARBA" id="ARBA00025803"/>
    </source>
</evidence>
<dbReference type="Pfam" id="PF10250">
    <property type="entry name" value="O-FucT"/>
    <property type="match status" value="1"/>
</dbReference>
<evidence type="ECO:0000256" key="5">
    <source>
        <dbReference type="ARBA" id="ARBA00023253"/>
    </source>
</evidence>
<dbReference type="GO" id="GO:0005783">
    <property type="term" value="C:endoplasmic reticulum"/>
    <property type="evidence" value="ECO:0007669"/>
    <property type="project" value="UniProtKB-SubCell"/>
</dbReference>
<dbReference type="InParanoid" id="A0A1Y2GBP8"/>
<dbReference type="CDD" id="cd11296">
    <property type="entry name" value="O-FucT_like"/>
    <property type="match status" value="1"/>
</dbReference>